<accession>A0ABQ6MTP3</accession>
<dbReference type="PANTHER" id="PTHR43434">
    <property type="entry name" value="PHOSPHOGLYCOLATE PHOSPHATASE"/>
    <property type="match status" value="1"/>
</dbReference>
<dbReference type="NCBIfam" id="TIGR01509">
    <property type="entry name" value="HAD-SF-IA-v3"/>
    <property type="match status" value="1"/>
</dbReference>
<dbReference type="Proteomes" id="UP001165060">
    <property type="component" value="Unassembled WGS sequence"/>
</dbReference>
<proteinExistence type="predicted"/>
<dbReference type="InterPro" id="IPR006438">
    <property type="entry name" value="HAD-SF_TIGR01548"/>
</dbReference>
<dbReference type="EMBL" id="BRYB01003186">
    <property type="protein sequence ID" value="GMI32236.1"/>
    <property type="molecule type" value="Genomic_DNA"/>
</dbReference>
<dbReference type="InterPro" id="IPR023198">
    <property type="entry name" value="PGP-like_dom2"/>
</dbReference>
<gene>
    <name evidence="1" type="ORF">TeGR_g10313</name>
</gene>
<dbReference type="InterPro" id="IPR006439">
    <property type="entry name" value="HAD-SF_hydro_IA"/>
</dbReference>
<comment type="caution">
    <text evidence="1">The sequence shown here is derived from an EMBL/GenBank/DDBJ whole genome shotgun (WGS) entry which is preliminary data.</text>
</comment>
<dbReference type="NCBIfam" id="TIGR01549">
    <property type="entry name" value="HAD-SF-IA-v1"/>
    <property type="match status" value="1"/>
</dbReference>
<organism evidence="1 2">
    <name type="scientific">Tetraparma gracilis</name>
    <dbReference type="NCBI Taxonomy" id="2962635"/>
    <lineage>
        <taxon>Eukaryota</taxon>
        <taxon>Sar</taxon>
        <taxon>Stramenopiles</taxon>
        <taxon>Ochrophyta</taxon>
        <taxon>Bolidophyceae</taxon>
        <taxon>Parmales</taxon>
        <taxon>Triparmaceae</taxon>
        <taxon>Tetraparma</taxon>
    </lineage>
</organism>
<protein>
    <submittedName>
        <fullName evidence="1">Uncharacterized protein</fullName>
    </submittedName>
</protein>
<dbReference type="SFLD" id="SFLDG01129">
    <property type="entry name" value="C1.5:_HAD__Beta-PGM__Phosphata"/>
    <property type="match status" value="1"/>
</dbReference>
<dbReference type="SFLD" id="SFLDS00003">
    <property type="entry name" value="Haloacid_Dehalogenase"/>
    <property type="match status" value="1"/>
</dbReference>
<evidence type="ECO:0000313" key="1">
    <source>
        <dbReference type="EMBL" id="GMI32236.1"/>
    </source>
</evidence>
<dbReference type="InterPro" id="IPR023214">
    <property type="entry name" value="HAD_sf"/>
</dbReference>
<dbReference type="InterPro" id="IPR050155">
    <property type="entry name" value="HAD-like_hydrolase_sf"/>
</dbReference>
<evidence type="ECO:0000313" key="2">
    <source>
        <dbReference type="Proteomes" id="UP001165060"/>
    </source>
</evidence>
<keyword evidence="2" id="KW-1185">Reference proteome</keyword>
<reference evidence="1 2" key="1">
    <citation type="journal article" date="2023" name="Commun. Biol.">
        <title>Genome analysis of Parmales, the sister group of diatoms, reveals the evolutionary specialization of diatoms from phago-mixotrophs to photoautotrophs.</title>
        <authorList>
            <person name="Ban H."/>
            <person name="Sato S."/>
            <person name="Yoshikawa S."/>
            <person name="Yamada K."/>
            <person name="Nakamura Y."/>
            <person name="Ichinomiya M."/>
            <person name="Sato N."/>
            <person name="Blanc-Mathieu R."/>
            <person name="Endo H."/>
            <person name="Kuwata A."/>
            <person name="Ogata H."/>
        </authorList>
    </citation>
    <scope>NUCLEOTIDE SEQUENCE [LARGE SCALE GENOMIC DNA]</scope>
</reference>
<dbReference type="Gene3D" id="1.10.150.240">
    <property type="entry name" value="Putative phosphatase, domain 2"/>
    <property type="match status" value="1"/>
</dbReference>
<dbReference type="PANTHER" id="PTHR43434:SF1">
    <property type="entry name" value="PHOSPHOGLYCOLATE PHOSPHATASE"/>
    <property type="match status" value="1"/>
</dbReference>
<dbReference type="Gene3D" id="3.40.50.1000">
    <property type="entry name" value="HAD superfamily/HAD-like"/>
    <property type="match status" value="1"/>
</dbReference>
<dbReference type="SUPFAM" id="SSF56784">
    <property type="entry name" value="HAD-like"/>
    <property type="match status" value="1"/>
</dbReference>
<dbReference type="Pfam" id="PF00702">
    <property type="entry name" value="Hydrolase"/>
    <property type="match status" value="1"/>
</dbReference>
<dbReference type="InterPro" id="IPR036412">
    <property type="entry name" value="HAD-like_sf"/>
</dbReference>
<sequence>MSTSPPPPLALLLDMDGVLAEVSSSYRSCILLTCAHFLPQLEPCPVTSAVVKARKEEGGCNNDWVLSLELIKRFLPEEGREPTLEEVTAVFEDLYQGTPSSPGLKASESLIPALGVLTELRRRLPGKMAVVTGRPQKDCDWFLAQHGLSGLFDATVCMESGPPKPSPAPFKLACERLGVAVSEAVIVGDTPDDVLSGLSAGGRGVGVALPHDFARAVLDGADYKAGGLSKRMLELGAEGVIRPGLADLLDLFPR</sequence>
<dbReference type="NCBIfam" id="TIGR01548">
    <property type="entry name" value="HAD-SF-IA-hyp1"/>
    <property type="match status" value="1"/>
</dbReference>
<name>A0ABQ6MTP3_9STRA</name>